<evidence type="ECO:0000256" key="9">
    <source>
        <dbReference type="ARBA" id="ARBA00030455"/>
    </source>
</evidence>
<dbReference type="Gene3D" id="3.40.50.720">
    <property type="entry name" value="NAD(P)-binding Rossmann-like Domain"/>
    <property type="match status" value="2"/>
</dbReference>
<evidence type="ECO:0000256" key="1">
    <source>
        <dbReference type="ARBA" id="ARBA00003800"/>
    </source>
</evidence>
<dbReference type="SUPFAM" id="SSF52283">
    <property type="entry name" value="Formate/glycerate dehydrogenase catalytic domain-like"/>
    <property type="match status" value="1"/>
</dbReference>
<dbReference type="PANTHER" id="PTHR43761">
    <property type="entry name" value="D-ISOMER SPECIFIC 2-HYDROXYACID DEHYDROGENASE FAMILY PROTEIN (AFU_ORTHOLOGUE AFUA_1G13630)"/>
    <property type="match status" value="1"/>
</dbReference>
<comment type="similarity">
    <text evidence="3">Belongs to the D-isomer specific 2-hydroxyacid dehydrogenase family.</text>
</comment>
<name>A0AAE3QQU4_9BACT</name>
<dbReference type="InterPro" id="IPR036291">
    <property type="entry name" value="NAD(P)-bd_dom_sf"/>
</dbReference>
<dbReference type="InterPro" id="IPR029753">
    <property type="entry name" value="D-isomer_DH_CS"/>
</dbReference>
<evidence type="ECO:0000256" key="6">
    <source>
        <dbReference type="ARBA" id="ARBA00021582"/>
    </source>
</evidence>
<dbReference type="Gene3D" id="1.10.150.210">
    <property type="entry name" value="Phosphoserine phosphatase, domain 2"/>
    <property type="match status" value="1"/>
</dbReference>
<reference evidence="13" key="1">
    <citation type="submission" date="2023-05" db="EMBL/GenBank/DDBJ databases">
        <authorList>
            <person name="Zhang X."/>
        </authorList>
    </citation>
    <scope>NUCLEOTIDE SEQUENCE</scope>
    <source>
        <strain evidence="13">YF14B1</strain>
    </source>
</reference>
<comment type="catalytic activity">
    <reaction evidence="10">
        <text>(R)-2-hydroxyglutarate + NAD(+) = 2-oxoglutarate + NADH + H(+)</text>
        <dbReference type="Rhea" id="RHEA:49612"/>
        <dbReference type="ChEBI" id="CHEBI:15378"/>
        <dbReference type="ChEBI" id="CHEBI:15801"/>
        <dbReference type="ChEBI" id="CHEBI:16810"/>
        <dbReference type="ChEBI" id="CHEBI:57540"/>
        <dbReference type="ChEBI" id="CHEBI:57945"/>
        <dbReference type="EC" id="1.1.1.399"/>
    </reaction>
</comment>
<evidence type="ECO:0000256" key="11">
    <source>
        <dbReference type="ARBA" id="ARBA00048731"/>
    </source>
</evidence>
<dbReference type="RefSeq" id="WP_313983924.1">
    <property type="nucleotide sequence ID" value="NZ_JASJOS010000012.1"/>
</dbReference>
<evidence type="ECO:0000256" key="7">
    <source>
        <dbReference type="ARBA" id="ARBA00023002"/>
    </source>
</evidence>
<dbReference type="Gene3D" id="3.30.70.260">
    <property type="match status" value="1"/>
</dbReference>
<dbReference type="PROSITE" id="PS00671">
    <property type="entry name" value="D_2_HYDROXYACID_DH_3"/>
    <property type="match status" value="1"/>
</dbReference>
<protein>
    <recommendedName>
        <fullName evidence="6">D-3-phosphoglycerate dehydrogenase</fullName>
        <ecNumber evidence="4">1.1.1.399</ecNumber>
        <ecNumber evidence="5">1.1.1.95</ecNumber>
    </recommendedName>
    <alternativeName>
        <fullName evidence="9">2-oxoglutarate reductase</fullName>
    </alternativeName>
</protein>
<dbReference type="GO" id="GO:0047545">
    <property type="term" value="F:(S)-2-hydroxyglutarate dehydrogenase activity"/>
    <property type="evidence" value="ECO:0007669"/>
    <property type="project" value="UniProtKB-ARBA"/>
</dbReference>
<feature type="domain" description="ACT" evidence="12">
    <location>
        <begin position="566"/>
        <end position="635"/>
    </location>
</feature>
<organism evidence="13 14">
    <name type="scientific">Xanthocytophaga flava</name>
    <dbReference type="NCBI Taxonomy" id="3048013"/>
    <lineage>
        <taxon>Bacteria</taxon>
        <taxon>Pseudomonadati</taxon>
        <taxon>Bacteroidota</taxon>
        <taxon>Cytophagia</taxon>
        <taxon>Cytophagales</taxon>
        <taxon>Rhodocytophagaceae</taxon>
        <taxon>Xanthocytophaga</taxon>
    </lineage>
</organism>
<dbReference type="GO" id="GO:0006564">
    <property type="term" value="P:L-serine biosynthetic process"/>
    <property type="evidence" value="ECO:0007669"/>
    <property type="project" value="UniProtKB-ARBA"/>
</dbReference>
<dbReference type="Proteomes" id="UP001241110">
    <property type="component" value="Unassembled WGS sequence"/>
</dbReference>
<evidence type="ECO:0000256" key="8">
    <source>
        <dbReference type="ARBA" id="ARBA00023027"/>
    </source>
</evidence>
<gene>
    <name evidence="13" type="primary">serA</name>
    <name evidence="13" type="ORF">QNI16_24540</name>
</gene>
<dbReference type="InterPro" id="IPR023214">
    <property type="entry name" value="HAD_sf"/>
</dbReference>
<dbReference type="NCBIfam" id="NF008759">
    <property type="entry name" value="PRK11790.1"/>
    <property type="match status" value="1"/>
</dbReference>
<evidence type="ECO:0000256" key="10">
    <source>
        <dbReference type="ARBA" id="ARBA00048126"/>
    </source>
</evidence>
<dbReference type="PROSITE" id="PS51671">
    <property type="entry name" value="ACT"/>
    <property type="match status" value="1"/>
</dbReference>
<comment type="caution">
    <text evidence="13">The sequence shown here is derived from an EMBL/GenBank/DDBJ whole genome shotgun (WGS) entry which is preliminary data.</text>
</comment>
<dbReference type="NCBIfam" id="TIGR01488">
    <property type="entry name" value="HAD-SF-IB"/>
    <property type="match status" value="1"/>
</dbReference>
<dbReference type="PANTHER" id="PTHR43761:SF1">
    <property type="entry name" value="D-ISOMER SPECIFIC 2-HYDROXYACID DEHYDROGENASE CATALYTIC DOMAIN-CONTAINING PROTEIN-RELATED"/>
    <property type="match status" value="1"/>
</dbReference>
<dbReference type="Pfam" id="PF12710">
    <property type="entry name" value="HAD"/>
    <property type="match status" value="1"/>
</dbReference>
<dbReference type="InterPro" id="IPR036412">
    <property type="entry name" value="HAD-like_sf"/>
</dbReference>
<dbReference type="FunFam" id="3.40.50.720:FF:000041">
    <property type="entry name" value="D-3-phosphoglycerate dehydrogenase"/>
    <property type="match status" value="1"/>
</dbReference>
<sequence>MVEIPTKEQKYFIIDFDSTFTKVEAMDELGKISLQGNPKREDILREIHQVTELAMNGDISFSEALQRRVDLLKAHKDHLPELIAVLSGKVSDSFERNRDFLNEFADSILIISSGFREFIVPIVTALGIKPENVYANTFLFDDSGNIIGFDAENPLAKDKGKPELMRKLNLQGDVYVIGDGYTDYEIKEAGLANRFYAFTENVERGKVIANADHITPSLDEFLFVNKLPASLSYPKNRIKVLLLENIHPKAKELFQEQGFTVEMVKGALDEDELAERIRDVSVLGIRSKTQVTKKVLENANKLMCVGAFCIGTNQIDLKACQERGIVAFNAPYSNTRSVVELAIGEMIILMRQIVEKSNKMHRGEWDKSAIGSYEIRGKKLGLVGYGNIGTQLSVVAEALGMKVYYYDLVEKLALGNAQRCKTLHELLEICDVITLHTDGRKENANLIGAKEFERMKDGVIFLNLSRGHIVDVPALVNAVKSGKVAGAAVDVFPYEPKTNNEEFINELRGLPNVLLTPHIGGSTEEAQENIANFVPGKLLDFINKGNTFGSVNFPNIQLPDLNDAHRMIHIHRNVPGILAQINSILANYQINIRGQYLNTREDVGYVITDIDKAYNKEVITELKNIPHTIKFRMLY</sequence>
<dbReference type="InterPro" id="IPR006140">
    <property type="entry name" value="D-isomer_DH_NAD-bd"/>
</dbReference>
<dbReference type="InterPro" id="IPR002912">
    <property type="entry name" value="ACT_dom"/>
</dbReference>
<dbReference type="CDD" id="cd04901">
    <property type="entry name" value="ACT_3PGDH"/>
    <property type="match status" value="1"/>
</dbReference>
<dbReference type="CDD" id="cd12176">
    <property type="entry name" value="PGDH_3"/>
    <property type="match status" value="1"/>
</dbReference>
<dbReference type="EMBL" id="JASJOS010000012">
    <property type="protein sequence ID" value="MDJ1483690.1"/>
    <property type="molecule type" value="Genomic_DNA"/>
</dbReference>
<dbReference type="Pfam" id="PF00389">
    <property type="entry name" value="2-Hacid_dh"/>
    <property type="match status" value="1"/>
</dbReference>
<keyword evidence="8" id="KW-0520">NAD</keyword>
<dbReference type="InterPro" id="IPR054480">
    <property type="entry name" value="AHAS_small-like_ACT"/>
</dbReference>
<dbReference type="GO" id="GO:0051287">
    <property type="term" value="F:NAD binding"/>
    <property type="evidence" value="ECO:0007669"/>
    <property type="project" value="InterPro"/>
</dbReference>
<comment type="pathway">
    <text evidence="2">Amino-acid biosynthesis; L-serine biosynthesis; L-serine from 3-phospho-D-glycerate: step 1/3.</text>
</comment>
<dbReference type="GO" id="GO:0004617">
    <property type="term" value="F:phosphoglycerate dehydrogenase activity"/>
    <property type="evidence" value="ECO:0007669"/>
    <property type="project" value="UniProtKB-EC"/>
</dbReference>
<evidence type="ECO:0000313" key="14">
    <source>
        <dbReference type="Proteomes" id="UP001241110"/>
    </source>
</evidence>
<dbReference type="EC" id="1.1.1.399" evidence="4"/>
<dbReference type="AlphaFoldDB" id="A0AAE3QQU4"/>
<dbReference type="InterPro" id="IPR006139">
    <property type="entry name" value="D-isomer_2_OHA_DH_cat_dom"/>
</dbReference>
<evidence type="ECO:0000256" key="5">
    <source>
        <dbReference type="ARBA" id="ARBA00013143"/>
    </source>
</evidence>
<dbReference type="SUPFAM" id="SSF55021">
    <property type="entry name" value="ACT-like"/>
    <property type="match status" value="1"/>
</dbReference>
<comment type="function">
    <text evidence="1">Catalyzes the reversible oxidation of 3-phospho-D-glycerate to 3-phosphonooxypyruvate, the first step of the phosphorylated L-serine biosynthesis pathway. Also catalyzes the reversible oxidation of 2-hydroxyglutarate to 2-oxoglutarate.</text>
</comment>
<dbReference type="InterPro" id="IPR050418">
    <property type="entry name" value="D-iso_2-hydroxyacid_DH_PdxB"/>
</dbReference>
<dbReference type="Pfam" id="PF02826">
    <property type="entry name" value="2-Hacid_dh_C"/>
    <property type="match status" value="1"/>
</dbReference>
<evidence type="ECO:0000256" key="4">
    <source>
        <dbReference type="ARBA" id="ARBA00013001"/>
    </source>
</evidence>
<dbReference type="SUPFAM" id="SSF51735">
    <property type="entry name" value="NAD(P)-binding Rossmann-fold domains"/>
    <property type="match status" value="1"/>
</dbReference>
<evidence type="ECO:0000256" key="3">
    <source>
        <dbReference type="ARBA" id="ARBA00005854"/>
    </source>
</evidence>
<dbReference type="SUPFAM" id="SSF56784">
    <property type="entry name" value="HAD-like"/>
    <property type="match status" value="1"/>
</dbReference>
<dbReference type="Gene3D" id="3.40.50.1000">
    <property type="entry name" value="HAD superfamily/HAD-like"/>
    <property type="match status" value="1"/>
</dbReference>
<accession>A0AAE3QQU4</accession>
<evidence type="ECO:0000256" key="2">
    <source>
        <dbReference type="ARBA" id="ARBA00005216"/>
    </source>
</evidence>
<dbReference type="Pfam" id="PF22629">
    <property type="entry name" value="ACT_AHAS_ss"/>
    <property type="match status" value="1"/>
</dbReference>
<evidence type="ECO:0000259" key="12">
    <source>
        <dbReference type="PROSITE" id="PS51671"/>
    </source>
</evidence>
<dbReference type="InterPro" id="IPR045865">
    <property type="entry name" value="ACT-like_dom_sf"/>
</dbReference>
<keyword evidence="7 13" id="KW-0560">Oxidoreductase</keyword>
<comment type="catalytic activity">
    <reaction evidence="11">
        <text>(2R)-3-phosphoglycerate + NAD(+) = 3-phosphooxypyruvate + NADH + H(+)</text>
        <dbReference type="Rhea" id="RHEA:12641"/>
        <dbReference type="ChEBI" id="CHEBI:15378"/>
        <dbReference type="ChEBI" id="CHEBI:18110"/>
        <dbReference type="ChEBI" id="CHEBI:57540"/>
        <dbReference type="ChEBI" id="CHEBI:57945"/>
        <dbReference type="ChEBI" id="CHEBI:58272"/>
        <dbReference type="EC" id="1.1.1.95"/>
    </reaction>
</comment>
<dbReference type="EC" id="1.1.1.95" evidence="5"/>
<proteinExistence type="inferred from homology"/>
<evidence type="ECO:0000313" key="13">
    <source>
        <dbReference type="EMBL" id="MDJ1483690.1"/>
    </source>
</evidence>